<dbReference type="Proteomes" id="UP000196074">
    <property type="component" value="Unassembled WGS sequence"/>
</dbReference>
<sequence>MTYLEEEQQIQQTLEQIKQLLQENETIRHFKQIQAKVNQHQGLKDLEEEIKNLQKQVVQFEHYGKEKAKQEALKRLDEANERYKNHPLVVSYREKLIEADDLLQYLTNKIQYQVNQQLEQEGKQ</sequence>
<dbReference type="InterPro" id="IPR052767">
    <property type="entry name" value="Bact_com_dev_regulator"/>
</dbReference>
<evidence type="ECO:0000313" key="2">
    <source>
        <dbReference type="Proteomes" id="UP000196074"/>
    </source>
</evidence>
<name>A0A0I9WJM1_9ENTE</name>
<dbReference type="Pfam" id="PF06133">
    <property type="entry name" value="Com_YlbF"/>
    <property type="match status" value="1"/>
</dbReference>
<organism evidence="1 2">
    <name type="scientific">Enterococcus cecorum</name>
    <dbReference type="NCBI Taxonomy" id="44008"/>
    <lineage>
        <taxon>Bacteria</taxon>
        <taxon>Bacillati</taxon>
        <taxon>Bacillota</taxon>
        <taxon>Bacilli</taxon>
        <taxon>Lactobacillales</taxon>
        <taxon>Enterococcaceae</taxon>
        <taxon>Enterococcus</taxon>
    </lineage>
</organism>
<protein>
    <submittedName>
        <fullName evidence="1">Uncharacterized protein</fullName>
    </submittedName>
</protein>
<dbReference type="PIRSF" id="PIRSF021287">
    <property type="entry name" value="Biofilm_formation_YmcA"/>
    <property type="match status" value="1"/>
</dbReference>
<dbReference type="PANTHER" id="PTHR38448:SF1">
    <property type="entry name" value="YLBF FAMILY REGULATOR"/>
    <property type="match status" value="1"/>
</dbReference>
<dbReference type="InterPro" id="IPR016783">
    <property type="entry name" value="Biofilm_formation_YmcA"/>
</dbReference>
<dbReference type="EMBL" id="NFLC01000007">
    <property type="protein sequence ID" value="OUQ10719.1"/>
    <property type="molecule type" value="Genomic_DNA"/>
</dbReference>
<comment type="caution">
    <text evidence="1">The sequence shown here is derived from an EMBL/GenBank/DDBJ whole genome shotgun (WGS) entry which is preliminary data.</text>
</comment>
<dbReference type="SUPFAM" id="SSF158622">
    <property type="entry name" value="YheA/YmcA-like"/>
    <property type="match status" value="1"/>
</dbReference>
<dbReference type="Gene3D" id="1.20.1500.10">
    <property type="entry name" value="YheA/YmcA-like"/>
    <property type="match status" value="1"/>
</dbReference>
<evidence type="ECO:0000313" key="1">
    <source>
        <dbReference type="EMBL" id="OUQ10719.1"/>
    </source>
</evidence>
<dbReference type="PANTHER" id="PTHR38448">
    <property type="entry name" value="REGULATORY PROTEIN YLBF-RELATED"/>
    <property type="match status" value="1"/>
</dbReference>
<dbReference type="AlphaFoldDB" id="A0A0I9WJM1"/>
<dbReference type="InterPro" id="IPR010368">
    <property type="entry name" value="Com_YlbF"/>
</dbReference>
<dbReference type="InterPro" id="IPR023378">
    <property type="entry name" value="YheA/YmcA-like_dom_sf"/>
</dbReference>
<proteinExistence type="predicted"/>
<dbReference type="RefSeq" id="WP_047341242.1">
    <property type="nucleotide sequence ID" value="NZ_JAKUDR010000018.1"/>
</dbReference>
<gene>
    <name evidence="1" type="ORF">B5E88_04585</name>
</gene>
<reference evidence="2" key="1">
    <citation type="submission" date="2017-04" db="EMBL/GenBank/DDBJ databases">
        <title>Function of individual gut microbiota members based on whole genome sequencing of pure cultures obtained from chicken caecum.</title>
        <authorList>
            <person name="Medvecky M."/>
            <person name="Cejkova D."/>
            <person name="Polansky O."/>
            <person name="Karasova D."/>
            <person name="Kubasova T."/>
            <person name="Cizek A."/>
            <person name="Rychlik I."/>
        </authorList>
    </citation>
    <scope>NUCLEOTIDE SEQUENCE [LARGE SCALE GENOMIC DNA]</scope>
    <source>
        <strain evidence="2">An144</strain>
    </source>
</reference>
<accession>A0A0I9WJM1</accession>